<dbReference type="AlphaFoldDB" id="A0A4U3L6W9"/>
<comment type="caution">
    <text evidence="1">The sequence shown here is derived from an EMBL/GenBank/DDBJ whole genome shotgun (WGS) entry which is preliminary data.</text>
</comment>
<accession>A0A4U3L6W9</accession>
<reference evidence="1 2" key="1">
    <citation type="submission" date="2019-05" db="EMBL/GenBank/DDBJ databases">
        <title>Panacibacter sp. strain 17mud1-8 Genome sequencing and assembly.</title>
        <authorList>
            <person name="Chhetri G."/>
        </authorList>
    </citation>
    <scope>NUCLEOTIDE SEQUENCE [LARGE SCALE GENOMIC DNA]</scope>
    <source>
        <strain evidence="1 2">17mud1-8</strain>
    </source>
</reference>
<gene>
    <name evidence="1" type="ORF">FC093_04785</name>
</gene>
<proteinExistence type="predicted"/>
<name>A0A4U3L6W9_9BACT</name>
<dbReference type="OrthoDB" id="674025at2"/>
<keyword evidence="2" id="KW-1185">Reference proteome</keyword>
<evidence type="ECO:0000313" key="1">
    <source>
        <dbReference type="EMBL" id="TKK70998.1"/>
    </source>
</evidence>
<organism evidence="1 2">
    <name type="scientific">Ilyomonas limi</name>
    <dbReference type="NCBI Taxonomy" id="2575867"/>
    <lineage>
        <taxon>Bacteria</taxon>
        <taxon>Pseudomonadati</taxon>
        <taxon>Bacteroidota</taxon>
        <taxon>Chitinophagia</taxon>
        <taxon>Chitinophagales</taxon>
        <taxon>Chitinophagaceae</taxon>
        <taxon>Ilyomonas</taxon>
    </lineage>
</organism>
<dbReference type="EMBL" id="SZQL01000002">
    <property type="protein sequence ID" value="TKK70998.1"/>
    <property type="molecule type" value="Genomic_DNA"/>
</dbReference>
<evidence type="ECO:0000313" key="2">
    <source>
        <dbReference type="Proteomes" id="UP000305848"/>
    </source>
</evidence>
<protein>
    <submittedName>
        <fullName evidence="1">Uncharacterized protein</fullName>
    </submittedName>
</protein>
<sequence length="84" mass="9601">MDKRDTFKDYQQLLSIFLNLQEQQQQAALLIDDEGLTRIEGKITNVEQSEDIGKSTIAIDNKEAVILEHIIAVNGLFRDDYSEC</sequence>
<dbReference type="RefSeq" id="WP_137260597.1">
    <property type="nucleotide sequence ID" value="NZ_SZQL01000002.1"/>
</dbReference>
<dbReference type="Proteomes" id="UP000305848">
    <property type="component" value="Unassembled WGS sequence"/>
</dbReference>